<reference evidence="4" key="1">
    <citation type="journal article" date="2019" name="Int. J. Syst. Evol. Microbiol.">
        <title>The Global Catalogue of Microorganisms (GCM) 10K type strain sequencing project: providing services to taxonomists for standard genome sequencing and annotation.</title>
        <authorList>
            <consortium name="The Broad Institute Genomics Platform"/>
            <consortium name="The Broad Institute Genome Sequencing Center for Infectious Disease"/>
            <person name="Wu L."/>
            <person name="Ma J."/>
        </authorList>
    </citation>
    <scope>NUCLEOTIDE SEQUENCE [LARGE SCALE GENOMIC DNA]</scope>
    <source>
        <strain evidence="4">JCM 17933</strain>
    </source>
</reference>
<feature type="domain" description="Ricin B lectin" evidence="2">
    <location>
        <begin position="27"/>
        <end position="165"/>
    </location>
</feature>
<comment type="caution">
    <text evidence="3">The sequence shown here is derived from an EMBL/GenBank/DDBJ whole genome shotgun (WGS) entry which is preliminary data.</text>
</comment>
<dbReference type="Proteomes" id="UP001500503">
    <property type="component" value="Unassembled WGS sequence"/>
</dbReference>
<name>A0ABP8QQU8_9ACTN</name>
<organism evidence="3 4">
    <name type="scientific">Actinoallomurus oryzae</name>
    <dbReference type="NCBI Taxonomy" id="502180"/>
    <lineage>
        <taxon>Bacteria</taxon>
        <taxon>Bacillati</taxon>
        <taxon>Actinomycetota</taxon>
        <taxon>Actinomycetes</taxon>
        <taxon>Streptosporangiales</taxon>
        <taxon>Thermomonosporaceae</taxon>
        <taxon>Actinoallomurus</taxon>
    </lineage>
</organism>
<protein>
    <recommendedName>
        <fullName evidence="2">Ricin B lectin domain-containing protein</fullName>
    </recommendedName>
</protein>
<keyword evidence="4" id="KW-1185">Reference proteome</keyword>
<dbReference type="CDD" id="cd00161">
    <property type="entry name" value="beta-trefoil_Ricin-like"/>
    <property type="match status" value="1"/>
</dbReference>
<feature type="signal peptide" evidence="1">
    <location>
        <begin position="1"/>
        <end position="26"/>
    </location>
</feature>
<dbReference type="EMBL" id="BAABHF010000042">
    <property type="protein sequence ID" value="GAA4507946.1"/>
    <property type="molecule type" value="Genomic_DNA"/>
</dbReference>
<dbReference type="PROSITE" id="PS50231">
    <property type="entry name" value="RICIN_B_LECTIN"/>
    <property type="match status" value="1"/>
</dbReference>
<evidence type="ECO:0000313" key="3">
    <source>
        <dbReference type="EMBL" id="GAA4507946.1"/>
    </source>
</evidence>
<dbReference type="SMART" id="SM00458">
    <property type="entry name" value="RICIN"/>
    <property type="match status" value="1"/>
</dbReference>
<dbReference type="SUPFAM" id="SSF50370">
    <property type="entry name" value="Ricin B-like lectins"/>
    <property type="match status" value="1"/>
</dbReference>
<evidence type="ECO:0000259" key="2">
    <source>
        <dbReference type="SMART" id="SM00458"/>
    </source>
</evidence>
<feature type="chain" id="PRO_5045674615" description="Ricin B lectin domain-containing protein" evidence="1">
    <location>
        <begin position="27"/>
        <end position="165"/>
    </location>
</feature>
<accession>A0ABP8QQU8</accession>
<evidence type="ECO:0000313" key="4">
    <source>
        <dbReference type="Proteomes" id="UP001500503"/>
    </source>
</evidence>
<dbReference type="Gene3D" id="2.80.10.50">
    <property type="match status" value="1"/>
</dbReference>
<sequence length="165" mass="17664">MKLKSTFAALASGIAAMSLSVNPAQAVTYTTIVNDWNGYCAGTGGSTLQGAAAIQWNCNGKSDEEWYFGLTTDHIGNAAEVITNKYSDLCLGVGASLSNGAKAMQYTCNGAIDEKWYRIEEWPGVYQWKNVYSGKCLGTGSSMTGGTNLIQYTCDAGQDQYWISS</sequence>
<proteinExistence type="predicted"/>
<evidence type="ECO:0000256" key="1">
    <source>
        <dbReference type="SAM" id="SignalP"/>
    </source>
</evidence>
<keyword evidence="1" id="KW-0732">Signal</keyword>
<gene>
    <name evidence="3" type="ORF">GCM10023191_067100</name>
</gene>
<dbReference type="RefSeq" id="WP_345470708.1">
    <property type="nucleotide sequence ID" value="NZ_BAABHF010000042.1"/>
</dbReference>
<dbReference type="Pfam" id="PF00652">
    <property type="entry name" value="Ricin_B_lectin"/>
    <property type="match status" value="1"/>
</dbReference>
<dbReference type="InterPro" id="IPR000772">
    <property type="entry name" value="Ricin_B_lectin"/>
</dbReference>
<dbReference type="InterPro" id="IPR035992">
    <property type="entry name" value="Ricin_B-like_lectins"/>
</dbReference>